<comment type="caution">
    <text evidence="2">The sequence shown here is derived from an EMBL/GenBank/DDBJ whole genome shotgun (WGS) entry which is preliminary data.</text>
</comment>
<name>A0A5C3FLJ0_PSEA2</name>
<keyword evidence="3" id="KW-1185">Reference proteome</keyword>
<proteinExistence type="predicted"/>
<reference evidence="2" key="1">
    <citation type="submission" date="2018-03" db="EMBL/GenBank/DDBJ databases">
        <authorList>
            <person name="Guldener U."/>
        </authorList>
    </citation>
    <scope>NUCLEOTIDE SEQUENCE [LARGE SCALE GENOMIC DNA]</scope>
    <source>
        <strain evidence="2">ATCC34888</strain>
    </source>
</reference>
<protein>
    <submittedName>
        <fullName evidence="2">Uncharacterized protein</fullName>
    </submittedName>
</protein>
<dbReference type="OrthoDB" id="10652715at2759"/>
<sequence length="207" mass="22150">MGPARAAGSTGRAPAGCSRRSKRPRHQAPLWDKASASICGGRGALSWRIDSAAKTAVWNRGPSAVELHSANKSDGTAAFQKDSECWGVGFMPAGTRRGCGERASSSVRRCSPFGDAGKARLARLKNAAGMCGACPSEGRRKFLEARFGSQLLTAQFARPPLHRRPERCHYSRLTMALVSEPLGDPRFSRTRAEPDPTRASTQLPGCV</sequence>
<evidence type="ECO:0000313" key="2">
    <source>
        <dbReference type="EMBL" id="SPO44427.1"/>
    </source>
</evidence>
<dbReference type="AlphaFoldDB" id="A0A5C3FLJ0"/>
<feature type="compositionally biased region" description="Polar residues" evidence="1">
    <location>
        <begin position="198"/>
        <end position="207"/>
    </location>
</feature>
<evidence type="ECO:0000313" key="3">
    <source>
        <dbReference type="Proteomes" id="UP000325008"/>
    </source>
</evidence>
<evidence type="ECO:0000256" key="1">
    <source>
        <dbReference type="SAM" id="MobiDB-lite"/>
    </source>
</evidence>
<organism evidence="2 3">
    <name type="scientific">Pseudozyma antarctica</name>
    <name type="common">Yeast</name>
    <name type="synonym">Candida antarctica</name>
    <dbReference type="NCBI Taxonomy" id="84753"/>
    <lineage>
        <taxon>Eukaryota</taxon>
        <taxon>Fungi</taxon>
        <taxon>Dikarya</taxon>
        <taxon>Basidiomycota</taxon>
        <taxon>Ustilaginomycotina</taxon>
        <taxon>Ustilaginomycetes</taxon>
        <taxon>Ustilaginales</taxon>
        <taxon>Ustilaginaceae</taxon>
        <taxon>Moesziomyces</taxon>
    </lineage>
</organism>
<feature type="region of interest" description="Disordered" evidence="1">
    <location>
        <begin position="182"/>
        <end position="207"/>
    </location>
</feature>
<dbReference type="EMBL" id="OOIQ01000003">
    <property type="protein sequence ID" value="SPO44427.1"/>
    <property type="molecule type" value="Genomic_DNA"/>
</dbReference>
<dbReference type="Proteomes" id="UP000325008">
    <property type="component" value="Unassembled WGS sequence"/>
</dbReference>
<feature type="region of interest" description="Disordered" evidence="1">
    <location>
        <begin position="1"/>
        <end position="30"/>
    </location>
</feature>
<gene>
    <name evidence="2" type="ORF">PSANT_02112</name>
</gene>
<accession>A0A5C3FLJ0</accession>
<feature type="compositionally biased region" description="Basic and acidic residues" evidence="1">
    <location>
        <begin position="186"/>
        <end position="196"/>
    </location>
</feature>